<proteinExistence type="predicted"/>
<keyword evidence="4" id="KW-1185">Reference proteome</keyword>
<reference evidence="2" key="3">
    <citation type="journal article" date="2021" name="Syst. Appl. Microbiol.">
        <title>Roseomonas hellenica sp. nov., isolated from roots of wild-growing Alkanna tinctoria.</title>
        <authorList>
            <person name="Rat A."/>
            <person name="Naranjo H.D."/>
            <person name="Lebbe L."/>
            <person name="Cnockaert M."/>
            <person name="Krigas N."/>
            <person name="Grigoriadou K."/>
            <person name="Maloupa E."/>
            <person name="Willems A."/>
        </authorList>
    </citation>
    <scope>NUCLEOTIDE SEQUENCE</scope>
    <source>
        <strain evidence="2">LMG 31161</strain>
    </source>
</reference>
<feature type="region of interest" description="Disordered" evidence="1">
    <location>
        <begin position="73"/>
        <end position="92"/>
    </location>
</feature>
<comment type="caution">
    <text evidence="2">The sequence shown here is derived from an EMBL/GenBank/DDBJ whole genome shotgun (WGS) entry which is preliminary data.</text>
</comment>
<dbReference type="Proteomes" id="UP000746741">
    <property type="component" value="Unassembled WGS sequence"/>
</dbReference>
<evidence type="ECO:0000313" key="3">
    <source>
        <dbReference type="EMBL" id="NKE19529.1"/>
    </source>
</evidence>
<accession>A0A9X9WHK9</accession>
<dbReference type="EMBL" id="JAAVUP010000010">
    <property type="protein sequence ID" value="NKE19529.1"/>
    <property type="molecule type" value="Genomic_DNA"/>
</dbReference>
<dbReference type="Proteomes" id="UP001138708">
    <property type="component" value="Unassembled WGS sequence"/>
</dbReference>
<reference evidence="3 4" key="2">
    <citation type="submission" date="2020-02" db="EMBL/GenBank/DDBJ databases">
        <authorList>
            <person name="Sun Q."/>
            <person name="Inoue M."/>
        </authorList>
    </citation>
    <scope>NUCLEOTIDE SEQUENCE [LARGE SCALE GENOMIC DNA]</scope>
    <source>
        <strain evidence="3 4">KCTC 22478</strain>
    </source>
</reference>
<dbReference type="RefSeq" id="WP_168043432.1">
    <property type="nucleotide sequence ID" value="NZ_JAAEDK010000021.1"/>
</dbReference>
<gene>
    <name evidence="3" type="ORF">GWK15_21410</name>
    <name evidence="2" type="ORF">GXW75_11210</name>
</gene>
<protein>
    <submittedName>
        <fullName evidence="2">Uncharacterized protein</fullName>
    </submittedName>
</protein>
<evidence type="ECO:0000256" key="1">
    <source>
        <dbReference type="SAM" id="MobiDB-lite"/>
    </source>
</evidence>
<evidence type="ECO:0000313" key="2">
    <source>
        <dbReference type="EMBL" id="MBR0659819.1"/>
    </source>
</evidence>
<evidence type="ECO:0000313" key="5">
    <source>
        <dbReference type="Proteomes" id="UP001138708"/>
    </source>
</evidence>
<name>A0A9X9WHK9_9PROT</name>
<sequence length="92" mass="10249">MSGPVFYLVEMDPAAEALPAFADRCASVHPTHLFSADFAHCTSCIGVSGTMSVLDIYQADDWKLFHRPAFERHRGRDAPTGPRARSKMVIRR</sequence>
<reference evidence="2" key="1">
    <citation type="submission" date="2020-01" db="EMBL/GenBank/DDBJ databases">
        <authorList>
            <person name="Rat A."/>
        </authorList>
    </citation>
    <scope>NUCLEOTIDE SEQUENCE</scope>
    <source>
        <strain evidence="2">LMG 31161</strain>
    </source>
</reference>
<organism evidence="2 5">
    <name type="scientific">Neoroseomonas oryzicola</name>
    <dbReference type="NCBI Taxonomy" id="535904"/>
    <lineage>
        <taxon>Bacteria</taxon>
        <taxon>Pseudomonadati</taxon>
        <taxon>Pseudomonadota</taxon>
        <taxon>Alphaproteobacteria</taxon>
        <taxon>Acetobacterales</taxon>
        <taxon>Acetobacteraceae</taxon>
        <taxon>Neoroseomonas</taxon>
    </lineage>
</organism>
<evidence type="ECO:0000313" key="4">
    <source>
        <dbReference type="Proteomes" id="UP000746741"/>
    </source>
</evidence>
<dbReference type="EMBL" id="JAAEDK010000021">
    <property type="protein sequence ID" value="MBR0659819.1"/>
    <property type="molecule type" value="Genomic_DNA"/>
</dbReference>
<dbReference type="AlphaFoldDB" id="A0A9X9WHK9"/>